<keyword evidence="2 4" id="KW-0479">Metal-binding</keyword>
<gene>
    <name evidence="8" type="ORF">Cflav_PD4588</name>
</gene>
<evidence type="ECO:0000259" key="7">
    <source>
        <dbReference type="PROSITE" id="PS51007"/>
    </source>
</evidence>
<evidence type="ECO:0000313" key="8">
    <source>
        <dbReference type="EMBL" id="EEF61925.1"/>
    </source>
</evidence>
<dbReference type="Proteomes" id="UP000003688">
    <property type="component" value="Unassembled WGS sequence"/>
</dbReference>
<dbReference type="Pfam" id="PF00034">
    <property type="entry name" value="Cytochrom_C"/>
    <property type="match status" value="1"/>
</dbReference>
<dbReference type="PANTHER" id="PTHR35008">
    <property type="entry name" value="BLL4482 PROTEIN-RELATED"/>
    <property type="match status" value="1"/>
</dbReference>
<dbReference type="SUPFAM" id="SSF46626">
    <property type="entry name" value="Cytochrome c"/>
    <property type="match status" value="1"/>
</dbReference>
<feature type="region of interest" description="Disordered" evidence="5">
    <location>
        <begin position="185"/>
        <end position="204"/>
    </location>
</feature>
<feature type="domain" description="Cytochrome c" evidence="7">
    <location>
        <begin position="76"/>
        <end position="167"/>
    </location>
</feature>
<keyword evidence="6" id="KW-0472">Membrane</keyword>
<keyword evidence="6" id="KW-1133">Transmembrane helix</keyword>
<evidence type="ECO:0000256" key="6">
    <source>
        <dbReference type="SAM" id="Phobius"/>
    </source>
</evidence>
<reference evidence="8 9" key="1">
    <citation type="journal article" date="2011" name="J. Bacteriol.">
        <title>Genome sequence of 'Pedosphaera parvula' Ellin514, an aerobic Verrucomicrobial isolate from pasture soil.</title>
        <authorList>
            <person name="Kant R."/>
            <person name="van Passel M.W."/>
            <person name="Sangwan P."/>
            <person name="Palva A."/>
            <person name="Lucas S."/>
            <person name="Copeland A."/>
            <person name="Lapidus A."/>
            <person name="Glavina Del Rio T."/>
            <person name="Dalin E."/>
            <person name="Tice H."/>
            <person name="Bruce D."/>
            <person name="Goodwin L."/>
            <person name="Pitluck S."/>
            <person name="Chertkov O."/>
            <person name="Larimer F.W."/>
            <person name="Land M.L."/>
            <person name="Hauser L."/>
            <person name="Brettin T.S."/>
            <person name="Detter J.C."/>
            <person name="Han S."/>
            <person name="de Vos W.M."/>
            <person name="Janssen P.H."/>
            <person name="Smidt H."/>
        </authorList>
    </citation>
    <scope>NUCLEOTIDE SEQUENCE [LARGE SCALE GENOMIC DNA]</scope>
    <source>
        <strain evidence="8 9">Ellin514</strain>
    </source>
</reference>
<evidence type="ECO:0000256" key="2">
    <source>
        <dbReference type="ARBA" id="ARBA00022723"/>
    </source>
</evidence>
<organism evidence="8 9">
    <name type="scientific">Pedosphaera parvula (strain Ellin514)</name>
    <dbReference type="NCBI Taxonomy" id="320771"/>
    <lineage>
        <taxon>Bacteria</taxon>
        <taxon>Pseudomonadati</taxon>
        <taxon>Verrucomicrobiota</taxon>
        <taxon>Pedosphaerae</taxon>
        <taxon>Pedosphaerales</taxon>
        <taxon>Pedosphaeraceae</taxon>
        <taxon>Pedosphaera</taxon>
    </lineage>
</organism>
<feature type="transmembrane region" description="Helical" evidence="6">
    <location>
        <begin position="25"/>
        <end position="44"/>
    </location>
</feature>
<dbReference type="GO" id="GO:0020037">
    <property type="term" value="F:heme binding"/>
    <property type="evidence" value="ECO:0007669"/>
    <property type="project" value="InterPro"/>
</dbReference>
<evidence type="ECO:0000256" key="5">
    <source>
        <dbReference type="SAM" id="MobiDB-lite"/>
    </source>
</evidence>
<name>B9XE34_PEDPL</name>
<proteinExistence type="predicted"/>
<keyword evidence="3 4" id="KW-0408">Iron</keyword>
<dbReference type="InterPro" id="IPR036909">
    <property type="entry name" value="Cyt_c-like_dom_sf"/>
</dbReference>
<evidence type="ECO:0000256" key="1">
    <source>
        <dbReference type="ARBA" id="ARBA00022617"/>
    </source>
</evidence>
<dbReference type="GO" id="GO:0009055">
    <property type="term" value="F:electron transfer activity"/>
    <property type="evidence" value="ECO:0007669"/>
    <property type="project" value="InterPro"/>
</dbReference>
<sequence length="204" mass="22121">MSPEPKKPLSRTVEEAEPKAERSPAPVALFVLLAVLLYCAMIYLNNHAGGFNPKVYPPFASFKEVDDAQPVSAGGDAIKKGEKVFNLSCSPCHQANGLGVAGQFPPLAGSEWVLAPKTDRIIRIVLNGFQGPVEVKGAQFNNVMVPWRDSLKDEDIANVITYVRQAWGNKAGPVKPEEVKAIREATAQKGDAYTSPELQPIPDR</sequence>
<dbReference type="Gene3D" id="1.10.760.10">
    <property type="entry name" value="Cytochrome c-like domain"/>
    <property type="match status" value="1"/>
</dbReference>
<accession>B9XE34</accession>
<dbReference type="InterPro" id="IPR051459">
    <property type="entry name" value="Cytochrome_c-type_DH"/>
</dbReference>
<keyword evidence="1 4" id="KW-0349">Heme</keyword>
<dbReference type="AlphaFoldDB" id="B9XE34"/>
<dbReference type="GO" id="GO:0046872">
    <property type="term" value="F:metal ion binding"/>
    <property type="evidence" value="ECO:0007669"/>
    <property type="project" value="UniProtKB-KW"/>
</dbReference>
<dbReference type="EMBL" id="ABOX02000007">
    <property type="protein sequence ID" value="EEF61925.1"/>
    <property type="molecule type" value="Genomic_DNA"/>
</dbReference>
<dbReference type="InterPro" id="IPR009056">
    <property type="entry name" value="Cyt_c-like_dom"/>
</dbReference>
<dbReference type="PROSITE" id="PS51007">
    <property type="entry name" value="CYTC"/>
    <property type="match status" value="1"/>
</dbReference>
<keyword evidence="9" id="KW-1185">Reference proteome</keyword>
<dbReference type="PANTHER" id="PTHR35008:SF8">
    <property type="entry name" value="ALCOHOL DEHYDROGENASE CYTOCHROME C SUBUNIT"/>
    <property type="match status" value="1"/>
</dbReference>
<evidence type="ECO:0000256" key="3">
    <source>
        <dbReference type="ARBA" id="ARBA00023004"/>
    </source>
</evidence>
<comment type="caution">
    <text evidence="8">The sequence shown here is derived from an EMBL/GenBank/DDBJ whole genome shotgun (WGS) entry which is preliminary data.</text>
</comment>
<protein>
    <submittedName>
        <fullName evidence="8">Cytochrome c class I</fullName>
    </submittedName>
</protein>
<evidence type="ECO:0000256" key="4">
    <source>
        <dbReference type="PROSITE-ProRule" id="PRU00433"/>
    </source>
</evidence>
<keyword evidence="6" id="KW-0812">Transmembrane</keyword>
<evidence type="ECO:0000313" key="9">
    <source>
        <dbReference type="Proteomes" id="UP000003688"/>
    </source>
</evidence>
<dbReference type="STRING" id="320771.Cflav_PD4588"/>